<protein>
    <submittedName>
        <fullName evidence="2">Uncharacterized protein</fullName>
    </submittedName>
</protein>
<reference evidence="2" key="1">
    <citation type="submission" date="2021-01" db="EMBL/GenBank/DDBJ databases">
        <authorList>
            <person name="Corre E."/>
            <person name="Pelletier E."/>
            <person name="Niang G."/>
            <person name="Scheremetjew M."/>
            <person name="Finn R."/>
            <person name="Kale V."/>
            <person name="Holt S."/>
            <person name="Cochrane G."/>
            <person name="Meng A."/>
            <person name="Brown T."/>
            <person name="Cohen L."/>
        </authorList>
    </citation>
    <scope>NUCLEOTIDE SEQUENCE</scope>
    <source>
        <strain evidence="2">CCMP281</strain>
    </source>
</reference>
<feature type="region of interest" description="Disordered" evidence="1">
    <location>
        <begin position="69"/>
        <end position="101"/>
    </location>
</feature>
<dbReference type="AlphaFoldDB" id="A0A7S3C1U8"/>
<organism evidence="2">
    <name type="scientific">Haptolina ericina</name>
    <dbReference type="NCBI Taxonomy" id="156174"/>
    <lineage>
        <taxon>Eukaryota</taxon>
        <taxon>Haptista</taxon>
        <taxon>Haptophyta</taxon>
        <taxon>Prymnesiophyceae</taxon>
        <taxon>Prymnesiales</taxon>
        <taxon>Prymnesiaceae</taxon>
        <taxon>Haptolina</taxon>
    </lineage>
</organism>
<evidence type="ECO:0000256" key="1">
    <source>
        <dbReference type="SAM" id="MobiDB-lite"/>
    </source>
</evidence>
<name>A0A7S3C1U8_9EUKA</name>
<feature type="non-terminal residue" evidence="2">
    <location>
        <position position="101"/>
    </location>
</feature>
<proteinExistence type="predicted"/>
<dbReference type="EMBL" id="HBHX01070621">
    <property type="protein sequence ID" value="CAE0151576.1"/>
    <property type="molecule type" value="Transcribed_RNA"/>
</dbReference>
<evidence type="ECO:0000313" key="2">
    <source>
        <dbReference type="EMBL" id="CAE0151576.1"/>
    </source>
</evidence>
<accession>A0A7S3C1U8</accession>
<gene>
    <name evidence="2" type="ORF">HERI1096_LOCUS39016</name>
</gene>
<feature type="compositionally biased region" description="Polar residues" evidence="1">
    <location>
        <begin position="69"/>
        <end position="93"/>
    </location>
</feature>
<sequence length="101" mass="10266">MHASLFVSSLPKRSTTSAPAFAYHSAVGDVGTPPKNASKRLSAVSSSSPAVVKASGVSACAELAVRSDSVSKSPNAAISSFSRNSESYLSSSAKEAHTRPP</sequence>